<evidence type="ECO:0000313" key="2">
    <source>
        <dbReference type="Proteomes" id="UP001341840"/>
    </source>
</evidence>
<proteinExistence type="predicted"/>
<name>A0ABU6RPR5_9FABA</name>
<gene>
    <name evidence="1" type="ORF">PIB30_071751</name>
</gene>
<protein>
    <submittedName>
        <fullName evidence="1">Uncharacterized protein</fullName>
    </submittedName>
</protein>
<reference evidence="1 2" key="1">
    <citation type="journal article" date="2023" name="Plants (Basel)">
        <title>Bridging the Gap: Combining Genomics and Transcriptomics Approaches to Understand Stylosanthes scabra, an Orphan Legume from the Brazilian Caatinga.</title>
        <authorList>
            <person name="Ferreira-Neto J.R.C."/>
            <person name="da Silva M.D."/>
            <person name="Binneck E."/>
            <person name="de Melo N.F."/>
            <person name="da Silva R.H."/>
            <person name="de Melo A.L.T.M."/>
            <person name="Pandolfi V."/>
            <person name="Bustamante F.O."/>
            <person name="Brasileiro-Vidal A.C."/>
            <person name="Benko-Iseppon A.M."/>
        </authorList>
    </citation>
    <scope>NUCLEOTIDE SEQUENCE [LARGE SCALE GENOMIC DNA]</scope>
    <source>
        <tissue evidence="1">Leaves</tissue>
    </source>
</reference>
<dbReference type="EMBL" id="JASCZI010031043">
    <property type="protein sequence ID" value="MED6125763.1"/>
    <property type="molecule type" value="Genomic_DNA"/>
</dbReference>
<comment type="caution">
    <text evidence="1">The sequence shown here is derived from an EMBL/GenBank/DDBJ whole genome shotgun (WGS) entry which is preliminary data.</text>
</comment>
<keyword evidence="2" id="KW-1185">Reference proteome</keyword>
<dbReference type="Proteomes" id="UP001341840">
    <property type="component" value="Unassembled WGS sequence"/>
</dbReference>
<sequence length="149" mass="16188">MKKPGSKVILLNRFPFFVIYGNFGSLRNHQKKSPWCKITKFGGWDDPIFPSIAAKNCAGIPPLVRKVPERGARASQSFLASMVPSLGVPVTPLQVRGCPRCRCPPSLERPRTKAGSTPTLCPPQGSMAWCMLAPCTPAMGNNPSCYAQD</sequence>
<evidence type="ECO:0000313" key="1">
    <source>
        <dbReference type="EMBL" id="MED6125763.1"/>
    </source>
</evidence>
<organism evidence="1 2">
    <name type="scientific">Stylosanthes scabra</name>
    <dbReference type="NCBI Taxonomy" id="79078"/>
    <lineage>
        <taxon>Eukaryota</taxon>
        <taxon>Viridiplantae</taxon>
        <taxon>Streptophyta</taxon>
        <taxon>Embryophyta</taxon>
        <taxon>Tracheophyta</taxon>
        <taxon>Spermatophyta</taxon>
        <taxon>Magnoliopsida</taxon>
        <taxon>eudicotyledons</taxon>
        <taxon>Gunneridae</taxon>
        <taxon>Pentapetalae</taxon>
        <taxon>rosids</taxon>
        <taxon>fabids</taxon>
        <taxon>Fabales</taxon>
        <taxon>Fabaceae</taxon>
        <taxon>Papilionoideae</taxon>
        <taxon>50 kb inversion clade</taxon>
        <taxon>dalbergioids sensu lato</taxon>
        <taxon>Dalbergieae</taxon>
        <taxon>Pterocarpus clade</taxon>
        <taxon>Stylosanthes</taxon>
    </lineage>
</organism>
<accession>A0ABU6RPR5</accession>